<dbReference type="EMBL" id="GGEC01064342">
    <property type="protein sequence ID" value="MBX44826.1"/>
    <property type="molecule type" value="Transcribed_RNA"/>
</dbReference>
<reference evidence="2" key="1">
    <citation type="submission" date="2018-02" db="EMBL/GenBank/DDBJ databases">
        <title>Rhizophora mucronata_Transcriptome.</title>
        <authorList>
            <person name="Meera S.P."/>
            <person name="Sreeshan A."/>
            <person name="Augustine A."/>
        </authorList>
    </citation>
    <scope>NUCLEOTIDE SEQUENCE</scope>
    <source>
        <tissue evidence="2">Leaf</tissue>
    </source>
</reference>
<feature type="region of interest" description="Disordered" evidence="1">
    <location>
        <begin position="1"/>
        <end position="21"/>
    </location>
</feature>
<evidence type="ECO:0000256" key="1">
    <source>
        <dbReference type="SAM" id="MobiDB-lite"/>
    </source>
</evidence>
<organism evidence="2">
    <name type="scientific">Rhizophora mucronata</name>
    <name type="common">Asiatic mangrove</name>
    <dbReference type="NCBI Taxonomy" id="61149"/>
    <lineage>
        <taxon>Eukaryota</taxon>
        <taxon>Viridiplantae</taxon>
        <taxon>Streptophyta</taxon>
        <taxon>Embryophyta</taxon>
        <taxon>Tracheophyta</taxon>
        <taxon>Spermatophyta</taxon>
        <taxon>Magnoliopsida</taxon>
        <taxon>eudicotyledons</taxon>
        <taxon>Gunneridae</taxon>
        <taxon>Pentapetalae</taxon>
        <taxon>rosids</taxon>
        <taxon>fabids</taxon>
        <taxon>Malpighiales</taxon>
        <taxon>Rhizophoraceae</taxon>
        <taxon>Rhizophora</taxon>
    </lineage>
</organism>
<name>A0A2P2NQP2_RHIMU</name>
<sequence>MESVNSKQDPTDPGRSLGPRI</sequence>
<proteinExistence type="predicted"/>
<dbReference type="AlphaFoldDB" id="A0A2P2NQP2"/>
<accession>A0A2P2NQP2</accession>
<protein>
    <submittedName>
        <fullName evidence="2">Uncharacterized protein</fullName>
    </submittedName>
</protein>
<evidence type="ECO:0000313" key="2">
    <source>
        <dbReference type="EMBL" id="MBX44826.1"/>
    </source>
</evidence>